<protein>
    <submittedName>
        <fullName evidence="2">Uncharacterized protein</fullName>
    </submittedName>
</protein>
<reference evidence="2" key="1">
    <citation type="submission" date="2016-11" db="UniProtKB">
        <authorList>
            <consortium name="WormBaseParasite"/>
        </authorList>
    </citation>
    <scope>IDENTIFICATION</scope>
</reference>
<keyword evidence="1" id="KW-1185">Reference proteome</keyword>
<name>A0A1I7W8F8_HETBA</name>
<evidence type="ECO:0000313" key="2">
    <source>
        <dbReference type="WBParaSite" id="Hba_00922"/>
    </source>
</evidence>
<accession>A0A1I7W8F8</accession>
<dbReference type="Proteomes" id="UP000095283">
    <property type="component" value="Unplaced"/>
</dbReference>
<organism evidence="1 2">
    <name type="scientific">Heterorhabditis bacteriophora</name>
    <name type="common">Entomopathogenic nematode worm</name>
    <dbReference type="NCBI Taxonomy" id="37862"/>
    <lineage>
        <taxon>Eukaryota</taxon>
        <taxon>Metazoa</taxon>
        <taxon>Ecdysozoa</taxon>
        <taxon>Nematoda</taxon>
        <taxon>Chromadorea</taxon>
        <taxon>Rhabditida</taxon>
        <taxon>Rhabditina</taxon>
        <taxon>Rhabditomorpha</taxon>
        <taxon>Strongyloidea</taxon>
        <taxon>Heterorhabditidae</taxon>
        <taxon>Heterorhabditis</taxon>
    </lineage>
</organism>
<dbReference type="AlphaFoldDB" id="A0A1I7W8F8"/>
<evidence type="ECO:0000313" key="1">
    <source>
        <dbReference type="Proteomes" id="UP000095283"/>
    </source>
</evidence>
<proteinExistence type="predicted"/>
<dbReference type="WBParaSite" id="Hba_00922">
    <property type="protein sequence ID" value="Hba_00922"/>
    <property type="gene ID" value="Hba_00922"/>
</dbReference>
<sequence length="60" mass="6937">MMVALVSSSSKNLIFNNDASNDSTINKTTFITKFFLRLESKKLLHMNVIFCVPFLKLMFF</sequence>